<feature type="transmembrane region" description="Helical" evidence="1">
    <location>
        <begin position="7"/>
        <end position="28"/>
    </location>
</feature>
<sequence>MKKLFNTFMYAASAGLIFAFVLKISIRIGHIGMTAQRKGFVIMLCLDVFVLAMIMIYSDYHKIVGERDLIEEFKKLRNRKFHKSALKEIEETAFESCN</sequence>
<reference evidence="2 3" key="1">
    <citation type="submission" date="2019-05" db="EMBL/GenBank/DDBJ databases">
        <authorList>
            <person name="Qu J.-H."/>
        </authorList>
    </citation>
    <scope>NUCLEOTIDE SEQUENCE [LARGE SCALE GENOMIC DNA]</scope>
    <source>
        <strain evidence="2 3">NS28</strain>
    </source>
</reference>
<dbReference type="OrthoDB" id="9842252at2"/>
<keyword evidence="1" id="KW-0812">Transmembrane</keyword>
<evidence type="ECO:0000313" key="3">
    <source>
        <dbReference type="Proteomes" id="UP000323994"/>
    </source>
</evidence>
<comment type="caution">
    <text evidence="2">The sequence shown here is derived from an EMBL/GenBank/DDBJ whole genome shotgun (WGS) entry which is preliminary data.</text>
</comment>
<evidence type="ECO:0000256" key="1">
    <source>
        <dbReference type="SAM" id="Phobius"/>
    </source>
</evidence>
<name>A0A5M8Q9K8_9BACT</name>
<evidence type="ECO:0000313" key="2">
    <source>
        <dbReference type="EMBL" id="KAA6432625.1"/>
    </source>
</evidence>
<dbReference type="AlphaFoldDB" id="A0A5M8Q9K8"/>
<keyword evidence="1" id="KW-1133">Transmembrane helix</keyword>
<feature type="transmembrane region" description="Helical" evidence="1">
    <location>
        <begin position="40"/>
        <end position="57"/>
    </location>
</feature>
<gene>
    <name evidence="2" type="ORF">FEM33_23155</name>
</gene>
<accession>A0A5M8Q9K8</accession>
<dbReference type="Proteomes" id="UP000323994">
    <property type="component" value="Unassembled WGS sequence"/>
</dbReference>
<protein>
    <submittedName>
        <fullName evidence="2">Uncharacterized protein</fullName>
    </submittedName>
</protein>
<dbReference type="EMBL" id="VBSN01000071">
    <property type="protein sequence ID" value="KAA6432625.1"/>
    <property type="molecule type" value="Genomic_DNA"/>
</dbReference>
<keyword evidence="3" id="KW-1185">Reference proteome</keyword>
<dbReference type="RefSeq" id="WP_139014356.1">
    <property type="nucleotide sequence ID" value="NZ_VBSN01000071.1"/>
</dbReference>
<organism evidence="2 3">
    <name type="scientific">Dyadobacter flavalbus</name>
    <dbReference type="NCBI Taxonomy" id="2579942"/>
    <lineage>
        <taxon>Bacteria</taxon>
        <taxon>Pseudomonadati</taxon>
        <taxon>Bacteroidota</taxon>
        <taxon>Cytophagia</taxon>
        <taxon>Cytophagales</taxon>
        <taxon>Spirosomataceae</taxon>
        <taxon>Dyadobacter</taxon>
    </lineage>
</organism>
<keyword evidence="1" id="KW-0472">Membrane</keyword>
<proteinExistence type="predicted"/>